<proteinExistence type="predicted"/>
<accession>A0A091CV68</accession>
<dbReference type="EMBL" id="KN123762">
    <property type="protein sequence ID" value="KFO23494.1"/>
    <property type="molecule type" value="Genomic_DNA"/>
</dbReference>
<gene>
    <name evidence="1" type="ORF">H920_15066</name>
</gene>
<evidence type="ECO:0000313" key="2">
    <source>
        <dbReference type="Proteomes" id="UP000028990"/>
    </source>
</evidence>
<keyword evidence="2" id="KW-1185">Reference proteome</keyword>
<protein>
    <submittedName>
        <fullName evidence="1">Uncharacterized protein</fullName>
    </submittedName>
</protein>
<sequence>MEGAGNWGAEGTELKGPVEHSLATCPKVSRHSLPSALEVSHIAKAALSSKPLLEKLSHRVVMQSSHGAQSKLSETEWLSIEIWTPKETSPESPQLSPLLGVLVLKVDS</sequence>
<organism evidence="1 2">
    <name type="scientific">Fukomys damarensis</name>
    <name type="common">Damaraland mole rat</name>
    <name type="synonym">Cryptomys damarensis</name>
    <dbReference type="NCBI Taxonomy" id="885580"/>
    <lineage>
        <taxon>Eukaryota</taxon>
        <taxon>Metazoa</taxon>
        <taxon>Chordata</taxon>
        <taxon>Craniata</taxon>
        <taxon>Vertebrata</taxon>
        <taxon>Euteleostomi</taxon>
        <taxon>Mammalia</taxon>
        <taxon>Eutheria</taxon>
        <taxon>Euarchontoglires</taxon>
        <taxon>Glires</taxon>
        <taxon>Rodentia</taxon>
        <taxon>Hystricomorpha</taxon>
        <taxon>Bathyergidae</taxon>
        <taxon>Fukomys</taxon>
    </lineage>
</organism>
<dbReference type="Proteomes" id="UP000028990">
    <property type="component" value="Unassembled WGS sequence"/>
</dbReference>
<evidence type="ECO:0000313" key="1">
    <source>
        <dbReference type="EMBL" id="KFO23494.1"/>
    </source>
</evidence>
<name>A0A091CV68_FUKDA</name>
<dbReference type="AlphaFoldDB" id="A0A091CV68"/>
<reference evidence="1 2" key="1">
    <citation type="submission" date="2013-11" db="EMBL/GenBank/DDBJ databases">
        <title>The Damaraland mole rat (Fukomys damarensis) genome and evolution of African mole rats.</title>
        <authorList>
            <person name="Gladyshev V.N."/>
            <person name="Fang X."/>
        </authorList>
    </citation>
    <scope>NUCLEOTIDE SEQUENCE [LARGE SCALE GENOMIC DNA]</scope>
    <source>
        <tissue evidence="1">Liver</tissue>
    </source>
</reference>